<comment type="pathway">
    <text evidence="2">Organic acid metabolism; glycolate biosynthesis; glycolate from 2-phosphoglycolate: step 1/1.</text>
</comment>
<dbReference type="EC" id="3.1.3.18" evidence="4"/>
<dbReference type="Gene3D" id="3.40.50.1000">
    <property type="entry name" value="HAD superfamily/HAD-like"/>
    <property type="match status" value="1"/>
</dbReference>
<dbReference type="InterPro" id="IPR050155">
    <property type="entry name" value="HAD-like_hydrolase_sf"/>
</dbReference>
<comment type="caution">
    <text evidence="5">The sequence shown here is derived from an EMBL/GenBank/DDBJ whole genome shotgun (WGS) entry which is preliminary data.</text>
</comment>
<dbReference type="GO" id="GO:0016787">
    <property type="term" value="F:hydrolase activity"/>
    <property type="evidence" value="ECO:0007669"/>
    <property type="project" value="UniProtKB-KW"/>
</dbReference>
<dbReference type="Pfam" id="PF00702">
    <property type="entry name" value="Hydrolase"/>
    <property type="match status" value="1"/>
</dbReference>
<evidence type="ECO:0000313" key="6">
    <source>
        <dbReference type="Proteomes" id="UP001215503"/>
    </source>
</evidence>
<evidence type="ECO:0000256" key="1">
    <source>
        <dbReference type="ARBA" id="ARBA00000830"/>
    </source>
</evidence>
<keyword evidence="6" id="KW-1185">Reference proteome</keyword>
<accession>A0ABT5YM77</accession>
<name>A0ABT5YM77_9PROT</name>
<organism evidence="5 6">
    <name type="scientific">Aquibaculum arenosum</name>
    <dbReference type="NCBI Taxonomy" id="3032591"/>
    <lineage>
        <taxon>Bacteria</taxon>
        <taxon>Pseudomonadati</taxon>
        <taxon>Pseudomonadota</taxon>
        <taxon>Alphaproteobacteria</taxon>
        <taxon>Rhodospirillales</taxon>
        <taxon>Rhodovibrionaceae</taxon>
        <taxon>Aquibaculum</taxon>
    </lineage>
</organism>
<sequence length="239" mass="24580">MDRPTPSAIKGLLFDKDGTLLDFARSWVPLNRRAALAAADQDPALAAQLLAAGGHDPESDHVTPGSLLAAADAGGIAAYWAEMLPGRDPTRLARLIDDVFENGVAEAVAVDSLVEVLESLHGSGYRLGLATSDGEAAAHATLERFGIATLFSFVAGWDSGHGRKPEPGMLQAFCRSASLAPQSVAMIGDSPQDMVMGQTAGAGLLVGVLTGTALAEDLQPPAHRVLPSIAALPELLAGS</sequence>
<reference evidence="5 6" key="1">
    <citation type="submission" date="2023-03" db="EMBL/GenBank/DDBJ databases">
        <title>Fodinicurvata sp. CAU 1616 isolated from sea sendiment.</title>
        <authorList>
            <person name="Kim W."/>
        </authorList>
    </citation>
    <scope>NUCLEOTIDE SEQUENCE [LARGE SCALE GENOMIC DNA]</scope>
    <source>
        <strain evidence="5 6">CAU 1616</strain>
    </source>
</reference>
<evidence type="ECO:0000313" key="5">
    <source>
        <dbReference type="EMBL" id="MDF2096062.1"/>
    </source>
</evidence>
<dbReference type="NCBIfam" id="TIGR01549">
    <property type="entry name" value="HAD-SF-IA-v1"/>
    <property type="match status" value="1"/>
</dbReference>
<keyword evidence="5" id="KW-0378">Hydrolase</keyword>
<dbReference type="SUPFAM" id="SSF56784">
    <property type="entry name" value="HAD-like"/>
    <property type="match status" value="1"/>
</dbReference>
<evidence type="ECO:0000256" key="4">
    <source>
        <dbReference type="ARBA" id="ARBA00013078"/>
    </source>
</evidence>
<comment type="catalytic activity">
    <reaction evidence="1">
        <text>2-phosphoglycolate + H2O = glycolate + phosphate</text>
        <dbReference type="Rhea" id="RHEA:14369"/>
        <dbReference type="ChEBI" id="CHEBI:15377"/>
        <dbReference type="ChEBI" id="CHEBI:29805"/>
        <dbReference type="ChEBI" id="CHEBI:43474"/>
        <dbReference type="ChEBI" id="CHEBI:58033"/>
        <dbReference type="EC" id="3.1.3.18"/>
    </reaction>
</comment>
<evidence type="ECO:0000256" key="3">
    <source>
        <dbReference type="ARBA" id="ARBA00006171"/>
    </source>
</evidence>
<dbReference type="SFLD" id="SFLDG01129">
    <property type="entry name" value="C1.5:_HAD__Beta-PGM__Phosphata"/>
    <property type="match status" value="1"/>
</dbReference>
<evidence type="ECO:0000256" key="2">
    <source>
        <dbReference type="ARBA" id="ARBA00004818"/>
    </source>
</evidence>
<dbReference type="Proteomes" id="UP001215503">
    <property type="component" value="Unassembled WGS sequence"/>
</dbReference>
<dbReference type="CDD" id="cd01427">
    <property type="entry name" value="HAD_like"/>
    <property type="match status" value="1"/>
</dbReference>
<dbReference type="RefSeq" id="WP_275822097.1">
    <property type="nucleotide sequence ID" value="NZ_JARHUD010000004.1"/>
</dbReference>
<protein>
    <recommendedName>
        <fullName evidence="4">phosphoglycolate phosphatase</fullName>
        <ecNumber evidence="4">3.1.3.18</ecNumber>
    </recommendedName>
</protein>
<dbReference type="Gene3D" id="1.10.150.240">
    <property type="entry name" value="Putative phosphatase, domain 2"/>
    <property type="match status" value="1"/>
</dbReference>
<dbReference type="SFLD" id="SFLDS00003">
    <property type="entry name" value="Haloacid_Dehalogenase"/>
    <property type="match status" value="1"/>
</dbReference>
<dbReference type="InterPro" id="IPR006439">
    <property type="entry name" value="HAD-SF_hydro_IA"/>
</dbReference>
<dbReference type="PANTHER" id="PTHR43434:SF1">
    <property type="entry name" value="PHOSPHOGLYCOLATE PHOSPHATASE"/>
    <property type="match status" value="1"/>
</dbReference>
<dbReference type="InterPro" id="IPR023214">
    <property type="entry name" value="HAD_sf"/>
</dbReference>
<dbReference type="EMBL" id="JARHUD010000004">
    <property type="protein sequence ID" value="MDF2096062.1"/>
    <property type="molecule type" value="Genomic_DNA"/>
</dbReference>
<dbReference type="PANTHER" id="PTHR43434">
    <property type="entry name" value="PHOSPHOGLYCOLATE PHOSPHATASE"/>
    <property type="match status" value="1"/>
</dbReference>
<dbReference type="InterPro" id="IPR023198">
    <property type="entry name" value="PGP-like_dom2"/>
</dbReference>
<comment type="similarity">
    <text evidence="3">Belongs to the HAD-like hydrolase superfamily. CbbY/CbbZ/Gph/YieH family.</text>
</comment>
<dbReference type="InterPro" id="IPR036412">
    <property type="entry name" value="HAD-like_sf"/>
</dbReference>
<gene>
    <name evidence="5" type="ORF">P2G67_08750</name>
</gene>
<proteinExistence type="inferred from homology"/>